<protein>
    <recommendedName>
        <fullName evidence="4">DUF4154 domain-containing protein</fullName>
    </recommendedName>
</protein>
<organism evidence="2 3">
    <name type="scientific">Pseudaquabacterium pictum</name>
    <dbReference type="NCBI Taxonomy" id="2315236"/>
    <lineage>
        <taxon>Bacteria</taxon>
        <taxon>Pseudomonadati</taxon>
        <taxon>Pseudomonadota</taxon>
        <taxon>Betaproteobacteria</taxon>
        <taxon>Burkholderiales</taxon>
        <taxon>Sphaerotilaceae</taxon>
        <taxon>Pseudaquabacterium</taxon>
    </lineage>
</organism>
<comment type="caution">
    <text evidence="2">The sequence shown here is derived from an EMBL/GenBank/DDBJ whole genome shotgun (WGS) entry which is preliminary data.</text>
</comment>
<accession>A0A480AXD9</accession>
<dbReference type="RefSeq" id="WP_137735265.1">
    <property type="nucleotide sequence ID" value="NZ_BJCL01000017.1"/>
</dbReference>
<dbReference type="OrthoDB" id="8527941at2"/>
<gene>
    <name evidence="2" type="ORF">AQPW35_46470</name>
</gene>
<dbReference type="Proteomes" id="UP000301751">
    <property type="component" value="Unassembled WGS sequence"/>
</dbReference>
<proteinExistence type="predicted"/>
<reference evidence="3" key="1">
    <citation type="submission" date="2019-03" db="EMBL/GenBank/DDBJ databases">
        <title>Aquabacterium pictum sp.nov., the first bacteriochlorophyll a-containing freshwater bacterium in the genus Aquabacterium of the class Betaproteobacteria.</title>
        <authorList>
            <person name="Hirose S."/>
            <person name="Tank M."/>
            <person name="Hara E."/>
            <person name="Tamaki H."/>
            <person name="Takaichi S."/>
            <person name="Haruta S."/>
            <person name="Hanada S."/>
        </authorList>
    </citation>
    <scope>NUCLEOTIDE SEQUENCE [LARGE SCALE GENOMIC DNA]</scope>
    <source>
        <strain evidence="3">W35</strain>
    </source>
</reference>
<dbReference type="AlphaFoldDB" id="A0A480AXD9"/>
<evidence type="ECO:0008006" key="4">
    <source>
        <dbReference type="Google" id="ProtNLM"/>
    </source>
</evidence>
<evidence type="ECO:0000313" key="2">
    <source>
        <dbReference type="EMBL" id="GCL65566.1"/>
    </source>
</evidence>
<name>A0A480AXD9_9BURK</name>
<feature type="chain" id="PRO_5019848100" description="DUF4154 domain-containing protein" evidence="1">
    <location>
        <begin position="35"/>
        <end position="182"/>
    </location>
</feature>
<dbReference type="Pfam" id="PF13689">
    <property type="entry name" value="DUF4154"/>
    <property type="match status" value="1"/>
</dbReference>
<keyword evidence="1" id="KW-0732">Signal</keyword>
<sequence length="182" mass="19319">MPHVLQFMAQLHRLGPAVAAALFAVLWAPTPALAQAQAEAALKAKLTLSLTRFVQWPGAASGDPLRVCLAQRDAAISQAFAEADGQVVNGRRIQVVKAPPLTGCNVLFVHASAERVSDLMRAVAGGPILVVGDADGMLNLGGMVEFVPVNDSIRFDINMAAFRQAQLTVSSQVLKLARQVRE</sequence>
<evidence type="ECO:0000256" key="1">
    <source>
        <dbReference type="SAM" id="SignalP"/>
    </source>
</evidence>
<dbReference type="EMBL" id="BJCL01000017">
    <property type="protein sequence ID" value="GCL65566.1"/>
    <property type="molecule type" value="Genomic_DNA"/>
</dbReference>
<evidence type="ECO:0000313" key="3">
    <source>
        <dbReference type="Proteomes" id="UP000301751"/>
    </source>
</evidence>
<feature type="signal peptide" evidence="1">
    <location>
        <begin position="1"/>
        <end position="34"/>
    </location>
</feature>
<keyword evidence="3" id="KW-1185">Reference proteome</keyword>
<dbReference type="InterPro" id="IPR025293">
    <property type="entry name" value="YfiR/HmsC-like"/>
</dbReference>